<dbReference type="OMA" id="KTRHSTM"/>
<evidence type="ECO:0000313" key="3">
    <source>
        <dbReference type="Proteomes" id="UP000215914"/>
    </source>
</evidence>
<dbReference type="Proteomes" id="UP000215914">
    <property type="component" value="Chromosome 6"/>
</dbReference>
<accession>A0A251UG15</accession>
<dbReference type="AlphaFoldDB" id="A0A251UG15"/>
<sequence>MEDRGGSFVAVRRISHSLDRGNNCNTTSAEVVAGSAAWLGRGLSYSFGMNMLKRILKTRHSTMLN</sequence>
<name>A0A251UG15_HELAN</name>
<dbReference type="Gramene" id="mRNA:HanXRQr2_Chr06g0241961">
    <property type="protein sequence ID" value="mRNA:HanXRQr2_Chr06g0241961"/>
    <property type="gene ID" value="HanXRQr2_Chr06g0241961"/>
</dbReference>
<organism evidence="2 3">
    <name type="scientific">Helianthus annuus</name>
    <name type="common">Common sunflower</name>
    <dbReference type="NCBI Taxonomy" id="4232"/>
    <lineage>
        <taxon>Eukaryota</taxon>
        <taxon>Viridiplantae</taxon>
        <taxon>Streptophyta</taxon>
        <taxon>Embryophyta</taxon>
        <taxon>Tracheophyta</taxon>
        <taxon>Spermatophyta</taxon>
        <taxon>Magnoliopsida</taxon>
        <taxon>eudicotyledons</taxon>
        <taxon>Gunneridae</taxon>
        <taxon>Pentapetalae</taxon>
        <taxon>asterids</taxon>
        <taxon>campanulids</taxon>
        <taxon>Asterales</taxon>
        <taxon>Asteraceae</taxon>
        <taxon>Asteroideae</taxon>
        <taxon>Heliantheae alliance</taxon>
        <taxon>Heliantheae</taxon>
        <taxon>Helianthus</taxon>
    </lineage>
</organism>
<dbReference type="EMBL" id="CM007895">
    <property type="protein sequence ID" value="OTG21993.1"/>
    <property type="molecule type" value="Genomic_DNA"/>
</dbReference>
<evidence type="ECO:0000313" key="2">
    <source>
        <dbReference type="EMBL" id="OTG21993.1"/>
    </source>
</evidence>
<dbReference type="EMBL" id="MNCJ02000321">
    <property type="protein sequence ID" value="KAF5800901.1"/>
    <property type="molecule type" value="Genomic_DNA"/>
</dbReference>
<reference evidence="2" key="2">
    <citation type="submission" date="2017-02" db="EMBL/GenBank/DDBJ databases">
        <title>Sunflower complete genome.</title>
        <authorList>
            <person name="Langlade N."/>
            <person name="Munos S."/>
        </authorList>
    </citation>
    <scope>NUCLEOTIDE SEQUENCE [LARGE SCALE GENOMIC DNA]</scope>
    <source>
        <tissue evidence="2">Leaves</tissue>
    </source>
</reference>
<keyword evidence="3" id="KW-1185">Reference proteome</keyword>
<proteinExistence type="predicted"/>
<reference evidence="1" key="3">
    <citation type="submission" date="2020-06" db="EMBL/GenBank/DDBJ databases">
        <title>Helianthus annuus Genome sequencing and assembly Release 2.</title>
        <authorList>
            <person name="Gouzy J."/>
            <person name="Langlade N."/>
            <person name="Munos S."/>
        </authorList>
    </citation>
    <scope>NUCLEOTIDE SEQUENCE</scope>
    <source>
        <tissue evidence="1">Leaves</tissue>
    </source>
</reference>
<dbReference type="InParanoid" id="A0A251UG15"/>
<reference evidence="1 3" key="1">
    <citation type="journal article" date="2017" name="Nature">
        <title>The sunflower genome provides insights into oil metabolism, flowering and Asterid evolution.</title>
        <authorList>
            <person name="Badouin H."/>
            <person name="Gouzy J."/>
            <person name="Grassa C.J."/>
            <person name="Murat F."/>
            <person name="Staton S.E."/>
            <person name="Cottret L."/>
            <person name="Lelandais-Briere C."/>
            <person name="Owens G.L."/>
            <person name="Carrere S."/>
            <person name="Mayjonade B."/>
            <person name="Legrand L."/>
            <person name="Gill N."/>
            <person name="Kane N.C."/>
            <person name="Bowers J.E."/>
            <person name="Hubner S."/>
            <person name="Bellec A."/>
            <person name="Berard A."/>
            <person name="Berges H."/>
            <person name="Blanchet N."/>
            <person name="Boniface M.C."/>
            <person name="Brunel D."/>
            <person name="Catrice O."/>
            <person name="Chaidir N."/>
            <person name="Claudel C."/>
            <person name="Donnadieu C."/>
            <person name="Faraut T."/>
            <person name="Fievet G."/>
            <person name="Helmstetter N."/>
            <person name="King M."/>
            <person name="Knapp S.J."/>
            <person name="Lai Z."/>
            <person name="Le Paslier M.C."/>
            <person name="Lippi Y."/>
            <person name="Lorenzon L."/>
            <person name="Mandel J.R."/>
            <person name="Marage G."/>
            <person name="Marchand G."/>
            <person name="Marquand E."/>
            <person name="Bret-Mestries E."/>
            <person name="Morien E."/>
            <person name="Nambeesan S."/>
            <person name="Nguyen T."/>
            <person name="Pegot-Espagnet P."/>
            <person name="Pouilly N."/>
            <person name="Raftis F."/>
            <person name="Sallet E."/>
            <person name="Schiex T."/>
            <person name="Thomas J."/>
            <person name="Vandecasteele C."/>
            <person name="Vares D."/>
            <person name="Vear F."/>
            <person name="Vautrin S."/>
            <person name="Crespi M."/>
            <person name="Mangin B."/>
            <person name="Burke J.M."/>
            <person name="Salse J."/>
            <person name="Munos S."/>
            <person name="Vincourt P."/>
            <person name="Rieseberg L.H."/>
            <person name="Langlade N.B."/>
        </authorList>
    </citation>
    <scope>NUCLEOTIDE SEQUENCE [LARGE SCALE GENOMIC DNA]</scope>
    <source>
        <strain evidence="3">cv. SF193</strain>
        <tissue evidence="1">Leaves</tissue>
    </source>
</reference>
<evidence type="ECO:0000313" key="1">
    <source>
        <dbReference type="EMBL" id="KAF5800901.1"/>
    </source>
</evidence>
<protein>
    <submittedName>
        <fullName evidence="2">Uncharacterized protein</fullName>
    </submittedName>
</protein>
<gene>
    <name evidence="2" type="ORF">HannXRQ_Chr06g0166641</name>
    <name evidence="1" type="ORF">HanXRQr2_Chr06g0241961</name>
</gene>